<proteinExistence type="predicted"/>
<reference evidence="2 3" key="1">
    <citation type="journal article" date="2015" name="Int. J. Syst. Evol. Microbiol.">
        <title>Youhaiella tibetensis gen. nov., sp. nov., isolated from subsurface sediment.</title>
        <authorList>
            <person name="Wang Y.X."/>
            <person name="Huang F.Q."/>
            <person name="Nogi Y."/>
            <person name="Pang S.J."/>
            <person name="Wang P.K."/>
            <person name="Lv J."/>
        </authorList>
    </citation>
    <scope>NUCLEOTIDE SEQUENCE [LARGE SCALE GENOMIC DNA]</scope>
    <source>
        <strain evidence="3">fig4</strain>
    </source>
</reference>
<feature type="domain" description="Xylose isomerase-like TIM barrel" evidence="1">
    <location>
        <begin position="13"/>
        <end position="252"/>
    </location>
</feature>
<evidence type="ECO:0000313" key="2">
    <source>
        <dbReference type="EMBL" id="QEE22785.1"/>
    </source>
</evidence>
<name>A0A5B9DVA2_9HYPH</name>
<dbReference type="InterPro" id="IPR013022">
    <property type="entry name" value="Xyl_isomerase-like_TIM-brl"/>
</dbReference>
<keyword evidence="2" id="KW-0413">Isomerase</keyword>
<dbReference type="OrthoDB" id="9801426at2"/>
<sequence>MVEEDSLSILDKFRLLKDLGFDGIEFDAPDDLPTDEILAARDQTGLLIPGVINSCHWKTPLTHPDPTVRDACVAATIAAIEEAKVYGGDTVLLVPGVVNETTSYVQAMERAMDGIAKILPHAEAAGISIALENVWNDFLLSPLEAARLVDSFKSPRLGWYFDVGNVLRYGRPEHWIEALGHRILKVDLKEFSLARMNAEGPWKGFGVELGDGDCNWPVVNRALAAAGYSGWASVEVPGGDRHRLAAIKERVDRLVVA</sequence>
<dbReference type="KEGG" id="yti:FNA67_12530"/>
<keyword evidence="3" id="KW-1185">Reference proteome</keyword>
<dbReference type="Pfam" id="PF01261">
    <property type="entry name" value="AP_endonuc_2"/>
    <property type="match status" value="1"/>
</dbReference>
<dbReference type="GO" id="GO:0016853">
    <property type="term" value="F:isomerase activity"/>
    <property type="evidence" value="ECO:0007669"/>
    <property type="project" value="UniProtKB-KW"/>
</dbReference>
<organism evidence="2 3">
    <name type="scientific">Paradevosia tibetensis</name>
    <dbReference type="NCBI Taxonomy" id="1447062"/>
    <lineage>
        <taxon>Bacteria</taxon>
        <taxon>Pseudomonadati</taxon>
        <taxon>Pseudomonadota</taxon>
        <taxon>Alphaproteobacteria</taxon>
        <taxon>Hyphomicrobiales</taxon>
        <taxon>Devosiaceae</taxon>
        <taxon>Paradevosia</taxon>
    </lineage>
</organism>
<accession>A0A5B9DVA2</accession>
<dbReference type="Gene3D" id="3.20.20.150">
    <property type="entry name" value="Divalent-metal-dependent TIM barrel enzymes"/>
    <property type="match status" value="1"/>
</dbReference>
<dbReference type="AlphaFoldDB" id="A0A5B9DVA2"/>
<dbReference type="InterPro" id="IPR050312">
    <property type="entry name" value="IolE/XylAMocC-like"/>
</dbReference>
<dbReference type="PANTHER" id="PTHR12110">
    <property type="entry name" value="HYDROXYPYRUVATE ISOMERASE"/>
    <property type="match status" value="1"/>
</dbReference>
<evidence type="ECO:0000313" key="3">
    <source>
        <dbReference type="Proteomes" id="UP000321062"/>
    </source>
</evidence>
<dbReference type="PANTHER" id="PTHR12110:SF53">
    <property type="entry name" value="BLR5974 PROTEIN"/>
    <property type="match status" value="1"/>
</dbReference>
<protein>
    <submittedName>
        <fullName evidence="2">Sugar phosphate isomerase/epimerase</fullName>
    </submittedName>
</protein>
<dbReference type="SUPFAM" id="SSF51658">
    <property type="entry name" value="Xylose isomerase-like"/>
    <property type="match status" value="1"/>
</dbReference>
<dbReference type="InterPro" id="IPR036237">
    <property type="entry name" value="Xyl_isomerase-like_sf"/>
</dbReference>
<gene>
    <name evidence="2" type="ORF">FNA67_12530</name>
</gene>
<dbReference type="Proteomes" id="UP000321062">
    <property type="component" value="Chromosome"/>
</dbReference>
<dbReference type="EMBL" id="CP041690">
    <property type="protein sequence ID" value="QEE22785.1"/>
    <property type="molecule type" value="Genomic_DNA"/>
</dbReference>
<evidence type="ECO:0000259" key="1">
    <source>
        <dbReference type="Pfam" id="PF01261"/>
    </source>
</evidence>